<dbReference type="CDD" id="cd03016">
    <property type="entry name" value="PRX_1cys"/>
    <property type="match status" value="1"/>
</dbReference>
<dbReference type="InterPro" id="IPR036249">
    <property type="entry name" value="Thioredoxin-like_sf"/>
</dbReference>
<dbReference type="GO" id="GO:0005829">
    <property type="term" value="C:cytosol"/>
    <property type="evidence" value="ECO:0007669"/>
    <property type="project" value="TreeGrafter"/>
</dbReference>
<comment type="similarity">
    <text evidence="1">Belongs to the peroxiredoxin family. AhpC/Prx1 subfamily.</text>
</comment>
<dbReference type="Pfam" id="PF00578">
    <property type="entry name" value="AhpC-TSA"/>
    <property type="match status" value="1"/>
</dbReference>
<dbReference type="Gene3D" id="3.30.1020.10">
    <property type="entry name" value="Antioxidant, Horf6, Chain A, domain2"/>
    <property type="match status" value="1"/>
</dbReference>
<keyword evidence="8" id="KW-1015">Disulfide bond</keyword>
<comment type="function">
    <text evidence="8">Thiol-specific peroxidase that catalyzes the reduction of hydrogen peroxide and organic hydroperoxides to water and alcohols, respectively. Plays a role in cell protection against oxidative stress by detoxifying peroxides.</text>
</comment>
<organism evidence="10 11">
    <name type="scientific">Aquifex aeolicus</name>
    <dbReference type="NCBI Taxonomy" id="63363"/>
    <lineage>
        <taxon>Bacteria</taxon>
        <taxon>Pseudomonadati</taxon>
        <taxon>Aquificota</taxon>
        <taxon>Aquificia</taxon>
        <taxon>Aquificales</taxon>
        <taxon>Aquificaceae</taxon>
        <taxon>Aquifex</taxon>
    </lineage>
</organism>
<feature type="domain" description="Thioredoxin" evidence="9">
    <location>
        <begin position="36"/>
        <end position="192"/>
    </location>
</feature>
<dbReference type="InterPro" id="IPR019479">
    <property type="entry name" value="Peroxiredoxin_C"/>
</dbReference>
<keyword evidence="2 8" id="KW-0963">Cytoplasm</keyword>
<dbReference type="GO" id="GO:0033554">
    <property type="term" value="P:cellular response to stress"/>
    <property type="evidence" value="ECO:0007669"/>
    <property type="project" value="TreeGrafter"/>
</dbReference>
<feature type="disulfide bond" description="Interchain (with Cys-254); in linked form" evidence="8">
    <location>
        <position position="80"/>
    </location>
</feature>
<evidence type="ECO:0000313" key="10">
    <source>
        <dbReference type="EMBL" id="HIP98725.1"/>
    </source>
</evidence>
<proteinExistence type="inferred from homology"/>
<protein>
    <recommendedName>
        <fullName evidence="8">Peroxiredoxin</fullName>
        <ecNumber evidence="8">1.11.1.24</ecNumber>
    </recommendedName>
    <alternativeName>
        <fullName evidence="8">Thioredoxin peroxidase</fullName>
    </alternativeName>
    <alternativeName>
        <fullName evidence="8">Thioredoxin-dependent peroxiredoxin</fullName>
    </alternativeName>
</protein>
<dbReference type="Pfam" id="PF10417">
    <property type="entry name" value="1-cysPrx_C"/>
    <property type="match status" value="1"/>
</dbReference>
<dbReference type="SUPFAM" id="SSF52833">
    <property type="entry name" value="Thioredoxin-like"/>
    <property type="match status" value="1"/>
</dbReference>
<comment type="catalytic activity">
    <reaction evidence="8">
        <text>a hydroperoxide + [thioredoxin]-dithiol = an alcohol + [thioredoxin]-disulfide + H2O</text>
        <dbReference type="Rhea" id="RHEA:62620"/>
        <dbReference type="Rhea" id="RHEA-COMP:10698"/>
        <dbReference type="Rhea" id="RHEA-COMP:10700"/>
        <dbReference type="ChEBI" id="CHEBI:15377"/>
        <dbReference type="ChEBI" id="CHEBI:29950"/>
        <dbReference type="ChEBI" id="CHEBI:30879"/>
        <dbReference type="ChEBI" id="CHEBI:35924"/>
        <dbReference type="ChEBI" id="CHEBI:50058"/>
        <dbReference type="EC" id="1.11.1.24"/>
    </reaction>
</comment>
<keyword evidence="4 8" id="KW-0049">Antioxidant</keyword>
<dbReference type="EMBL" id="DQVE01000051">
    <property type="protein sequence ID" value="HIP98725.1"/>
    <property type="molecule type" value="Genomic_DNA"/>
</dbReference>
<evidence type="ECO:0000256" key="8">
    <source>
        <dbReference type="HAMAP-Rule" id="MF_00401"/>
    </source>
</evidence>
<dbReference type="InterPro" id="IPR000866">
    <property type="entry name" value="AhpC/TSA"/>
</dbReference>
<feature type="disulfide bond" description="Interchain (with Cys-80); in linked form" evidence="8">
    <location>
        <position position="254"/>
    </location>
</feature>
<dbReference type="InterPro" id="IPR022915">
    <property type="entry name" value="Peroxiredoxin_TDXH"/>
</dbReference>
<evidence type="ECO:0000256" key="3">
    <source>
        <dbReference type="ARBA" id="ARBA00022559"/>
    </source>
</evidence>
<dbReference type="InterPro" id="IPR050217">
    <property type="entry name" value="Peroxiredoxin"/>
</dbReference>
<dbReference type="FunFam" id="3.30.1020.10:FF:000002">
    <property type="entry name" value="Peroxiredoxin"/>
    <property type="match status" value="1"/>
</dbReference>
<dbReference type="Proteomes" id="UP000606463">
    <property type="component" value="Unassembled WGS sequence"/>
</dbReference>
<keyword evidence="5 8" id="KW-0560">Oxidoreductase</keyword>
<dbReference type="GO" id="GO:0042744">
    <property type="term" value="P:hydrogen peroxide catabolic process"/>
    <property type="evidence" value="ECO:0007669"/>
    <property type="project" value="TreeGrafter"/>
</dbReference>
<feature type="binding site" evidence="8">
    <location>
        <position position="155"/>
    </location>
    <ligand>
        <name>substrate</name>
    </ligand>
</feature>
<reference evidence="10" key="1">
    <citation type="journal article" date="2020" name="ISME J.">
        <title>Gammaproteobacteria mediating utilization of methyl-, sulfur- and petroleum organic compounds in deep ocean hydrothermal plumes.</title>
        <authorList>
            <person name="Zhou Z."/>
            <person name="Liu Y."/>
            <person name="Pan J."/>
            <person name="Cron B.R."/>
            <person name="Toner B.M."/>
            <person name="Anantharaman K."/>
            <person name="Breier J.A."/>
            <person name="Dick G.J."/>
            <person name="Li M."/>
        </authorList>
    </citation>
    <scope>NUCLEOTIDE SEQUENCE</scope>
    <source>
        <strain evidence="10">SZUA-1501</strain>
    </source>
</reference>
<evidence type="ECO:0000256" key="6">
    <source>
        <dbReference type="ARBA" id="ARBA00023284"/>
    </source>
</evidence>
<accession>A0A9D1CFB9</accession>
<sequence>MVGTSLACGLNTDTVAPVVDKPAVATTTAEEKTFVPTIGEKFPRVVVRTTKGTIVLPDYYTSRGKWFVLFSHPADFTPVCTTEFVEFQKHYNEFRALNTELIGLSEDQIWSHIKWIEWIKENTGVQIEYPIIADVGGKVAKTLNMLPKDGVDTVRAVFVVDNKGIIRAILYYPLENGRNIPEIVRLVKALQTTDKYGVATPANWYADKIEWKGPGIFNGKDYVIVPPATTVEEVKRRIEGAKNGEYKCLDWWFCYKELPAGF</sequence>
<dbReference type="Gene3D" id="3.40.30.10">
    <property type="entry name" value="Glutaredoxin"/>
    <property type="match status" value="1"/>
</dbReference>
<evidence type="ECO:0000313" key="11">
    <source>
        <dbReference type="Proteomes" id="UP000606463"/>
    </source>
</evidence>
<dbReference type="EC" id="1.11.1.24" evidence="8"/>
<dbReference type="GO" id="GO:0006979">
    <property type="term" value="P:response to oxidative stress"/>
    <property type="evidence" value="ECO:0007669"/>
    <property type="project" value="TreeGrafter"/>
</dbReference>
<name>A0A9D1CFB9_AQUAO</name>
<evidence type="ECO:0000256" key="2">
    <source>
        <dbReference type="ARBA" id="ARBA00022490"/>
    </source>
</evidence>
<dbReference type="PANTHER" id="PTHR10681">
    <property type="entry name" value="THIOREDOXIN PEROXIDASE"/>
    <property type="match status" value="1"/>
</dbReference>
<feature type="disulfide bond" description="Alternate" evidence="8">
    <location>
        <begin position="248"/>
        <end position="254"/>
    </location>
</feature>
<evidence type="ECO:0000256" key="4">
    <source>
        <dbReference type="ARBA" id="ARBA00022862"/>
    </source>
</evidence>
<feature type="active site" description="Cysteine sulfenic acid (-SOH) intermediate" evidence="8">
    <location>
        <position position="80"/>
    </location>
</feature>
<evidence type="ECO:0000256" key="7">
    <source>
        <dbReference type="ARBA" id="ARBA00025719"/>
    </source>
</evidence>
<dbReference type="AlphaFoldDB" id="A0A9D1CFB9"/>
<evidence type="ECO:0000256" key="1">
    <source>
        <dbReference type="ARBA" id="ARBA00009796"/>
    </source>
</evidence>
<comment type="caution">
    <text evidence="10">The sequence shown here is derived from an EMBL/GenBank/DDBJ whole genome shotgun (WGS) entry which is preliminary data.</text>
</comment>
<dbReference type="GO" id="GO:0045454">
    <property type="term" value="P:cell redox homeostasis"/>
    <property type="evidence" value="ECO:0007669"/>
    <property type="project" value="TreeGrafter"/>
</dbReference>
<dbReference type="InterPro" id="IPR013766">
    <property type="entry name" value="Thioredoxin_domain"/>
</dbReference>
<evidence type="ECO:0000259" key="9">
    <source>
        <dbReference type="PROSITE" id="PS51352"/>
    </source>
</evidence>
<gene>
    <name evidence="10" type="ORF">EYH37_05130</name>
</gene>
<comment type="subunit">
    <text evidence="8">Homodecamer. Pentamer of dimers that assemble into a ring structure.</text>
</comment>
<dbReference type="GO" id="GO:0008379">
    <property type="term" value="F:thioredoxin peroxidase activity"/>
    <property type="evidence" value="ECO:0007669"/>
    <property type="project" value="TreeGrafter"/>
</dbReference>
<dbReference type="PROSITE" id="PS51352">
    <property type="entry name" value="THIOREDOXIN_2"/>
    <property type="match status" value="1"/>
</dbReference>
<keyword evidence="3 8" id="KW-0575">Peroxidase</keyword>
<comment type="miscellaneous">
    <text evidence="8">The active site is a conserved redox-active cysteine residue, the peroxidatic cysteine (C(P)), which makes the nucleophilic attack on the peroxide substrate. The peroxide oxidizes the C(P)-SH to cysteine sulfenic acid (C(P)-SOH), which then reacts with another cysteine residue, the resolving cysteine (C(R)), to form a disulfide bridge. The disulfide is subsequently reduced by an appropriate electron donor to complete the catalytic cycle. Although the primary sequence of this enzyme is similar to those of the 1-Cys Prx6 enzymes, its catalytic properties resemble those of the typical 2-Cys Prxs and C(R) is provided by the other dimeric subunit to form an intersubunit disulfide. The disulfide is subsequently reduced by thioredoxin.</text>
</comment>
<dbReference type="PANTHER" id="PTHR10681:SF171">
    <property type="entry name" value="PEROXIREDOXIN 4"/>
    <property type="match status" value="1"/>
</dbReference>
<dbReference type="NCBIfam" id="NF009668">
    <property type="entry name" value="PRK13189.1"/>
    <property type="match status" value="1"/>
</dbReference>
<evidence type="ECO:0000256" key="5">
    <source>
        <dbReference type="ARBA" id="ARBA00023002"/>
    </source>
</evidence>
<keyword evidence="6 8" id="KW-0676">Redox-active center</keyword>
<comment type="similarity">
    <text evidence="7 8">Belongs to the peroxiredoxin family. Prx6 subfamily.</text>
</comment>
<comment type="subcellular location">
    <subcellularLocation>
        <location evidence="8">Cytoplasm</location>
    </subcellularLocation>
</comment>
<dbReference type="InterPro" id="IPR045020">
    <property type="entry name" value="PRX_1cys"/>
</dbReference>
<dbReference type="HAMAP" id="MF_00401">
    <property type="entry name" value="Peroxiredoxin"/>
    <property type="match status" value="1"/>
</dbReference>